<feature type="transmembrane region" description="Helical" evidence="1">
    <location>
        <begin position="7"/>
        <end position="25"/>
    </location>
</feature>
<dbReference type="PATRIC" id="fig|1121338.3.peg.2751"/>
<keyword evidence="1" id="KW-1133">Transmembrane helix</keyword>
<dbReference type="RefSeq" id="WP_066827414.1">
    <property type="nucleotide sequence ID" value="NZ_LTBA01000074.1"/>
</dbReference>
<dbReference type="Proteomes" id="UP000075531">
    <property type="component" value="Unassembled WGS sequence"/>
</dbReference>
<dbReference type="AlphaFoldDB" id="A0A151AS38"/>
<name>A0A151AS38_9CLOT</name>
<gene>
    <name evidence="2" type="ORF">CLTEP_26440</name>
</gene>
<evidence type="ECO:0008006" key="4">
    <source>
        <dbReference type="Google" id="ProtNLM"/>
    </source>
</evidence>
<dbReference type="STRING" id="1121338.CLTEP_26440"/>
<feature type="transmembrane region" description="Helical" evidence="1">
    <location>
        <begin position="31"/>
        <end position="48"/>
    </location>
</feature>
<evidence type="ECO:0000256" key="1">
    <source>
        <dbReference type="SAM" id="Phobius"/>
    </source>
</evidence>
<comment type="caution">
    <text evidence="2">The sequence shown here is derived from an EMBL/GenBank/DDBJ whole genome shotgun (WGS) entry which is preliminary data.</text>
</comment>
<feature type="transmembrane region" description="Helical" evidence="1">
    <location>
        <begin position="55"/>
        <end position="74"/>
    </location>
</feature>
<protein>
    <recommendedName>
        <fullName evidence="4">Acid-resistance membrane protein</fullName>
    </recommendedName>
</protein>
<accession>A0A151AS38</accession>
<evidence type="ECO:0000313" key="2">
    <source>
        <dbReference type="EMBL" id="KYH30464.1"/>
    </source>
</evidence>
<feature type="transmembrane region" description="Helical" evidence="1">
    <location>
        <begin position="86"/>
        <end position="105"/>
    </location>
</feature>
<keyword evidence="1" id="KW-0812">Transmembrane</keyword>
<keyword evidence="1" id="KW-0472">Membrane</keyword>
<sequence>MKSKNNLLGGIIAGAVVLLINFLPIEFGNMLPVLFSIVGLSTTIYLIIKQKPLNEIILFFVLTIVMTLYSAAYIEHKIYNTENMLKVAGIVTFVILVIVLLVATYKNFKNGNVIVAAMWFILFLASISLLFIK</sequence>
<evidence type="ECO:0000313" key="3">
    <source>
        <dbReference type="Proteomes" id="UP000075531"/>
    </source>
</evidence>
<keyword evidence="3" id="KW-1185">Reference proteome</keyword>
<dbReference type="EMBL" id="LTBA01000074">
    <property type="protein sequence ID" value="KYH30464.1"/>
    <property type="molecule type" value="Genomic_DNA"/>
</dbReference>
<organism evidence="2 3">
    <name type="scientific">Clostridium tepidiprofundi DSM 19306</name>
    <dbReference type="NCBI Taxonomy" id="1121338"/>
    <lineage>
        <taxon>Bacteria</taxon>
        <taxon>Bacillati</taxon>
        <taxon>Bacillota</taxon>
        <taxon>Clostridia</taxon>
        <taxon>Eubacteriales</taxon>
        <taxon>Clostridiaceae</taxon>
        <taxon>Clostridium</taxon>
    </lineage>
</organism>
<reference evidence="2 3" key="1">
    <citation type="submission" date="2016-02" db="EMBL/GenBank/DDBJ databases">
        <title>Genome sequence of Clostridium tepidiprofundi DSM 19306.</title>
        <authorList>
            <person name="Poehlein A."/>
            <person name="Daniel R."/>
        </authorList>
    </citation>
    <scope>NUCLEOTIDE SEQUENCE [LARGE SCALE GENOMIC DNA]</scope>
    <source>
        <strain evidence="2 3">DSM 19306</strain>
    </source>
</reference>
<feature type="transmembrane region" description="Helical" evidence="1">
    <location>
        <begin position="112"/>
        <end position="132"/>
    </location>
</feature>
<proteinExistence type="predicted"/>